<comment type="similarity">
    <text evidence="1">In the N-terminal section; belongs to the glycosyltransferase 20 family.</text>
</comment>
<dbReference type="RefSeq" id="XP_002172896.1">
    <property type="nucleotide sequence ID" value="XM_002172860.1"/>
</dbReference>
<dbReference type="OrthoDB" id="755951at2759"/>
<accession>B6JYI5</accession>
<dbReference type="InterPro" id="IPR001830">
    <property type="entry name" value="Glyco_trans_20"/>
</dbReference>
<evidence type="ECO:0000313" key="3">
    <source>
        <dbReference type="EMBL" id="EEB06603.1"/>
    </source>
</evidence>
<organism evidence="3 5">
    <name type="scientific">Schizosaccharomyces japonicus (strain yFS275 / FY16936)</name>
    <name type="common">Fission yeast</name>
    <dbReference type="NCBI Taxonomy" id="402676"/>
    <lineage>
        <taxon>Eukaryota</taxon>
        <taxon>Fungi</taxon>
        <taxon>Dikarya</taxon>
        <taxon>Ascomycota</taxon>
        <taxon>Taphrinomycotina</taxon>
        <taxon>Schizosaccharomycetes</taxon>
        <taxon>Schizosaccharomycetales</taxon>
        <taxon>Schizosaccharomycetaceae</taxon>
        <taxon>Schizosaccharomyces</taxon>
    </lineage>
</organism>
<dbReference type="CDD" id="cd03788">
    <property type="entry name" value="GT20_TPS"/>
    <property type="match status" value="1"/>
</dbReference>
<evidence type="ECO:0000256" key="2">
    <source>
        <dbReference type="ARBA" id="ARBA00006330"/>
    </source>
</evidence>
<dbReference type="STRING" id="402676.B6JYI5"/>
<keyword evidence="5" id="KW-1185">Reference proteome</keyword>
<dbReference type="PANTHER" id="PTHR10788">
    <property type="entry name" value="TREHALOSE-6-PHOSPHATE SYNTHASE"/>
    <property type="match status" value="1"/>
</dbReference>
<dbReference type="NCBIfam" id="TIGR01484">
    <property type="entry name" value="HAD-SF-IIB"/>
    <property type="match status" value="1"/>
</dbReference>
<dbReference type="InterPro" id="IPR003337">
    <property type="entry name" value="Trehalose_PPase"/>
</dbReference>
<gene>
    <name evidence="4" type="primary">tps2</name>
    <name evidence="3" type="ORF">SJAG_01646</name>
</gene>
<protein>
    <submittedName>
        <fullName evidence="3">Trehalose-phosphate synthase Tps2</fullName>
    </submittedName>
</protein>
<dbReference type="VEuPathDB" id="FungiDB:SJAG_01646"/>
<name>B6JYI5_SCHJY</name>
<dbReference type="eggNOG" id="KOG1050">
    <property type="taxonomic scope" value="Eukaryota"/>
</dbReference>
<evidence type="ECO:0000256" key="1">
    <source>
        <dbReference type="ARBA" id="ARBA00005409"/>
    </source>
</evidence>
<dbReference type="GO" id="GO:0005946">
    <property type="term" value="C:alpha,alpha-trehalose-phosphate synthase complex (UDP-forming)"/>
    <property type="evidence" value="ECO:0000318"/>
    <property type="project" value="GO_Central"/>
</dbReference>
<dbReference type="InterPro" id="IPR006379">
    <property type="entry name" value="HAD-SF_hydro_IIB"/>
</dbReference>
<dbReference type="OMA" id="GWEFSWD"/>
<evidence type="ECO:0000313" key="5">
    <source>
        <dbReference type="Proteomes" id="UP000001744"/>
    </source>
</evidence>
<dbReference type="NCBIfam" id="TIGR00685">
    <property type="entry name" value="T6PP"/>
    <property type="match status" value="1"/>
</dbReference>
<dbReference type="GeneID" id="7052336"/>
<dbReference type="GO" id="GO:0004805">
    <property type="term" value="F:trehalose-phosphatase activity"/>
    <property type="evidence" value="ECO:0000318"/>
    <property type="project" value="GO_Central"/>
</dbReference>
<dbReference type="GO" id="GO:0005992">
    <property type="term" value="P:trehalose biosynthetic process"/>
    <property type="evidence" value="ECO:0000318"/>
    <property type="project" value="GO_Central"/>
</dbReference>
<dbReference type="InterPro" id="IPR023214">
    <property type="entry name" value="HAD_sf"/>
</dbReference>
<dbReference type="Pfam" id="PF02358">
    <property type="entry name" value="Trehalose_PPase"/>
    <property type="match status" value="1"/>
</dbReference>
<dbReference type="InterPro" id="IPR036412">
    <property type="entry name" value="HAD-like_sf"/>
</dbReference>
<dbReference type="CDD" id="cd01627">
    <property type="entry name" value="HAD_TPP"/>
    <property type="match status" value="1"/>
</dbReference>
<dbReference type="FunFam" id="3.30.70.1020:FF:000001">
    <property type="entry name" value="Alpha,alpha-trehalose-phosphate synthase [UDP-forming] 1"/>
    <property type="match status" value="1"/>
</dbReference>
<sequence>MYKRVIVATRNFECKATFSAESRGWSLEKRSSMTALYSAIEDLCHSETVQTILVAMPGAIRVEQSNASLLDDVPIYSDLSTPKPLDPAADVLNETDQANYFHNLQNYYQERNTNASLEPVWPTAPSCSSLSDNRWMAYADNILWEVLHYRLPMVNGPDEHKWWRAYRKISQLYADKIVSLYKEGDLVLINDFYLFLVPKLVRTKLPNAHIGFFLHVPFCTSEIFRSLPHRSDVLNGVLASNVIAFQTESSARHFISTCLNVLGLETTATSVDTTEGSRVAIVHMPVGINVSRMRALCQTESVQSKISQLRGIYGDEVRLLVGRDRLDRVCGVLHKLRAFRELLRRYPEWRNRVVLVEITSIPKNGDVGDMNVKVEDLITTINGEFGSLYFSPVHHFHQLIKQDEYAAILSTADVACVSSIRDSMNTMALEYVACQKENKGTLILSEFSGTSEVLSSALLVNPYDYAGFAKQMHCALSMSEQEREQRYASLWQQVSTNTSSAWITNLIETIGNQIVAMDIHITTPALQTSQVLPLYRKANKRLFLLDYDGTLIANTKNVRTPIPTDKLLRTLKRLAANPRNIVWVLSGRSKKFLDEWMGDISELGLLAEHGSYVRPPQSSKWQDLTGDMDLSWKDSVRNVLQYFTERTQGSSLDEKKASLLWNFANANTSYGKFQALECQTNLEGFLSNNQNTEVVSSKYSLEVHPSMLNKGSVIQRILNCSPKDLQFVFCAGDDKSDENMFEAIRDRYRNRQQNSKKQDTEATATNPASVSTFCIRIGYTDKPTLADYHLPSAMDLLQALKELSG</sequence>
<evidence type="ECO:0000313" key="4">
    <source>
        <dbReference type="JaponicusDB" id="SJAG_01646"/>
    </source>
</evidence>
<dbReference type="AlphaFoldDB" id="B6JYI5"/>
<dbReference type="Proteomes" id="UP000001744">
    <property type="component" value="Unassembled WGS sequence"/>
</dbReference>
<dbReference type="Gene3D" id="3.40.50.2000">
    <property type="entry name" value="Glycogen Phosphorylase B"/>
    <property type="match status" value="2"/>
</dbReference>
<comment type="similarity">
    <text evidence="2">In the C-terminal section; belongs to the trehalose phosphatase family.</text>
</comment>
<dbReference type="SUPFAM" id="SSF53756">
    <property type="entry name" value="UDP-Glycosyltransferase/glycogen phosphorylase"/>
    <property type="match status" value="1"/>
</dbReference>
<dbReference type="Gene3D" id="3.30.70.1020">
    <property type="entry name" value="Trehalose-6-phosphate phosphatase related protein, domain 2"/>
    <property type="match status" value="1"/>
</dbReference>
<dbReference type="EMBL" id="KE651168">
    <property type="protein sequence ID" value="EEB06603.1"/>
    <property type="molecule type" value="Genomic_DNA"/>
</dbReference>
<dbReference type="PANTHER" id="PTHR10788:SF123">
    <property type="entry name" value="TREHALOSE-PHOSPHATASE"/>
    <property type="match status" value="1"/>
</dbReference>
<dbReference type="JaponicusDB" id="SJAG_01646">
    <property type="gene designation" value="tps2"/>
</dbReference>
<reference evidence="3 5" key="1">
    <citation type="journal article" date="2011" name="Science">
        <title>Comparative functional genomics of the fission yeasts.</title>
        <authorList>
            <person name="Rhind N."/>
            <person name="Chen Z."/>
            <person name="Yassour M."/>
            <person name="Thompson D.A."/>
            <person name="Haas B.J."/>
            <person name="Habib N."/>
            <person name="Wapinski I."/>
            <person name="Roy S."/>
            <person name="Lin M.F."/>
            <person name="Heiman D.I."/>
            <person name="Young S.K."/>
            <person name="Furuya K."/>
            <person name="Guo Y."/>
            <person name="Pidoux A."/>
            <person name="Chen H.M."/>
            <person name="Robbertse B."/>
            <person name="Goldberg J.M."/>
            <person name="Aoki K."/>
            <person name="Bayne E.H."/>
            <person name="Berlin A.M."/>
            <person name="Desjardins C.A."/>
            <person name="Dobbs E."/>
            <person name="Dukaj L."/>
            <person name="Fan L."/>
            <person name="FitzGerald M.G."/>
            <person name="French C."/>
            <person name="Gujja S."/>
            <person name="Hansen K."/>
            <person name="Keifenheim D."/>
            <person name="Levin J.Z."/>
            <person name="Mosher R.A."/>
            <person name="Mueller C.A."/>
            <person name="Pfiffner J."/>
            <person name="Priest M."/>
            <person name="Russ C."/>
            <person name="Smialowska A."/>
            <person name="Swoboda P."/>
            <person name="Sykes S.M."/>
            <person name="Vaughn M."/>
            <person name="Vengrova S."/>
            <person name="Yoder R."/>
            <person name="Zeng Q."/>
            <person name="Allshire R."/>
            <person name="Baulcombe D."/>
            <person name="Birren B.W."/>
            <person name="Brown W."/>
            <person name="Ekwall K."/>
            <person name="Kellis M."/>
            <person name="Leatherwood J."/>
            <person name="Levin H."/>
            <person name="Margalit H."/>
            <person name="Martienssen R."/>
            <person name="Nieduszynski C.A."/>
            <person name="Spatafora J.W."/>
            <person name="Friedman N."/>
            <person name="Dalgaard J.Z."/>
            <person name="Baumann P."/>
            <person name="Niki H."/>
            <person name="Regev A."/>
            <person name="Nusbaum C."/>
        </authorList>
    </citation>
    <scope>NUCLEOTIDE SEQUENCE [LARGE SCALE GENOMIC DNA]</scope>
    <source>
        <strain evidence="5">yFS275 / FY16936</strain>
    </source>
</reference>
<dbReference type="Pfam" id="PF00982">
    <property type="entry name" value="Glyco_transf_20"/>
    <property type="match status" value="1"/>
</dbReference>
<proteinExistence type="inferred from homology"/>
<dbReference type="Gene3D" id="3.40.50.1000">
    <property type="entry name" value="HAD superfamily/HAD-like"/>
    <property type="match status" value="1"/>
</dbReference>
<dbReference type="SUPFAM" id="SSF56784">
    <property type="entry name" value="HAD-like"/>
    <property type="match status" value="1"/>
</dbReference>
<dbReference type="HOGENOM" id="CLU_002351_3_0_1"/>